<keyword evidence="2" id="KW-0472">Membrane</keyword>
<keyword evidence="4" id="KW-1185">Reference proteome</keyword>
<sequence length="259" mass="29181">MSIDPTPAEPAITPPAPDAAPLPWADVACEHFQLLRLSPQPTERTGPRPLRFVQLGHAERYSKTHALLRMRISLPGQLTHKEQNQLDVRVDHAERRVQVGAPLQLEPVNRGLGRFLLAKAARWLQQRWPDYRVQGMELASNEVLSDDARQRRDHLLRNAGLDLNYADGPAAKASVLDAAVSQLRSHWNEDKVQVLPVLDTAALLQQAEQQLQELTVQLRERDERVARVEREDSGLRFTITCLVAFAVFQAGLLIFIATR</sequence>
<name>A0A089WKT2_9PSED</name>
<feature type="coiled-coil region" evidence="1">
    <location>
        <begin position="197"/>
        <end position="231"/>
    </location>
</feature>
<gene>
    <name evidence="3" type="ORF">LK03_11780</name>
</gene>
<evidence type="ECO:0000313" key="3">
    <source>
        <dbReference type="EMBL" id="AIR89930.1"/>
    </source>
</evidence>
<keyword evidence="1" id="KW-0175">Coiled coil</keyword>
<dbReference type="RefSeq" id="WP_038412520.1">
    <property type="nucleotide sequence ID" value="NZ_CP009455.1"/>
</dbReference>
<evidence type="ECO:0000256" key="1">
    <source>
        <dbReference type="SAM" id="Coils"/>
    </source>
</evidence>
<protein>
    <submittedName>
        <fullName evidence="3">Uncharacterized protein</fullName>
    </submittedName>
</protein>
<proteinExistence type="predicted"/>
<dbReference type="Proteomes" id="UP000029493">
    <property type="component" value="Chromosome"/>
</dbReference>
<keyword evidence="2" id="KW-0812">Transmembrane</keyword>
<dbReference type="OrthoDB" id="7009097at2"/>
<dbReference type="AlphaFoldDB" id="A0A089WKT2"/>
<organism evidence="3 4">
    <name type="scientific">Pseudomonas cremoricolorata</name>
    <dbReference type="NCBI Taxonomy" id="157783"/>
    <lineage>
        <taxon>Bacteria</taxon>
        <taxon>Pseudomonadati</taxon>
        <taxon>Pseudomonadota</taxon>
        <taxon>Gammaproteobacteria</taxon>
        <taxon>Pseudomonadales</taxon>
        <taxon>Pseudomonadaceae</taxon>
        <taxon>Pseudomonas</taxon>
    </lineage>
</organism>
<reference evidence="3 4" key="1">
    <citation type="submission" date="2014-09" db="EMBL/GenBank/DDBJ databases">
        <authorList>
            <person name="Chan K.-G."/>
        </authorList>
    </citation>
    <scope>NUCLEOTIDE SEQUENCE [LARGE SCALE GENOMIC DNA]</scope>
    <source>
        <strain evidence="3 4">ND07</strain>
    </source>
</reference>
<feature type="transmembrane region" description="Helical" evidence="2">
    <location>
        <begin position="237"/>
        <end position="257"/>
    </location>
</feature>
<keyword evidence="2" id="KW-1133">Transmembrane helix</keyword>
<evidence type="ECO:0000313" key="4">
    <source>
        <dbReference type="Proteomes" id="UP000029493"/>
    </source>
</evidence>
<accession>A0A089WKT2</accession>
<dbReference type="EMBL" id="CP009455">
    <property type="protein sequence ID" value="AIR89930.1"/>
    <property type="molecule type" value="Genomic_DNA"/>
</dbReference>
<dbReference type="KEGG" id="psw:LK03_11780"/>
<dbReference type="STRING" id="157783.LK03_11780"/>
<evidence type="ECO:0000256" key="2">
    <source>
        <dbReference type="SAM" id="Phobius"/>
    </source>
</evidence>